<dbReference type="InterPro" id="IPR001789">
    <property type="entry name" value="Sig_transdc_resp-reg_receiver"/>
</dbReference>
<keyword evidence="4" id="KW-0805">Transcription regulation</keyword>
<dbReference type="FunFam" id="1.10.10.10:FF:000018">
    <property type="entry name" value="DNA-binding response regulator ResD"/>
    <property type="match status" value="1"/>
</dbReference>
<accession>A0A4Z0GWC7</accession>
<dbReference type="PANTHER" id="PTHR48111">
    <property type="entry name" value="REGULATOR OF RPOS"/>
    <property type="match status" value="1"/>
</dbReference>
<comment type="caution">
    <text evidence="11">The sequence shown here is derived from an EMBL/GenBank/DDBJ whole genome shotgun (WGS) entry which is preliminary data.</text>
</comment>
<dbReference type="GO" id="GO:0032993">
    <property type="term" value="C:protein-DNA complex"/>
    <property type="evidence" value="ECO:0007669"/>
    <property type="project" value="TreeGrafter"/>
</dbReference>
<keyword evidence="12" id="KW-1185">Reference proteome</keyword>
<gene>
    <name evidence="11" type="ORF">E4663_15015</name>
</gene>
<evidence type="ECO:0000313" key="12">
    <source>
        <dbReference type="Proteomes" id="UP000297982"/>
    </source>
</evidence>
<dbReference type="Gene3D" id="1.10.10.10">
    <property type="entry name" value="Winged helix-like DNA-binding domain superfamily/Winged helix DNA-binding domain"/>
    <property type="match status" value="1"/>
</dbReference>
<dbReference type="GO" id="GO:0006355">
    <property type="term" value="P:regulation of DNA-templated transcription"/>
    <property type="evidence" value="ECO:0007669"/>
    <property type="project" value="InterPro"/>
</dbReference>
<proteinExistence type="predicted"/>
<dbReference type="RefSeq" id="WP_135328225.1">
    <property type="nucleotide sequence ID" value="NZ_SRJC01000004.1"/>
</dbReference>
<evidence type="ECO:0000256" key="7">
    <source>
        <dbReference type="PROSITE-ProRule" id="PRU00169"/>
    </source>
</evidence>
<evidence type="ECO:0000256" key="1">
    <source>
        <dbReference type="ARBA" id="ARBA00004496"/>
    </source>
</evidence>
<dbReference type="Pfam" id="PF00072">
    <property type="entry name" value="Response_reg"/>
    <property type="match status" value="1"/>
</dbReference>
<sequence length="236" mass="27040">MTTKTILIADDEPSILDVCRRYLEREGYTILMAGDGEEALMKWRHQHPDLVILDLMMPKVDGWQVCETIRKADETPILMLTAKSEDYDLLFGLTIGANDYMSKPFNPQELVLRVGSIFRLIDSHKHAPELKEHEWMEAGGIVLNRATREVTVDGKAVNLTVKEFDLLHLLVTHPKQVFSRSQLLRLVWDTSYDGDTTTVTVHLRRLREKIEKDASHPTKLHTVWGIGYKFDTGDAE</sequence>
<dbReference type="EMBL" id="SRJC01000004">
    <property type="protein sequence ID" value="TGB01941.1"/>
    <property type="molecule type" value="Genomic_DNA"/>
</dbReference>
<evidence type="ECO:0000256" key="6">
    <source>
        <dbReference type="ARBA" id="ARBA00023163"/>
    </source>
</evidence>
<keyword evidence="3" id="KW-0902">Two-component regulatory system</keyword>
<evidence type="ECO:0000256" key="2">
    <source>
        <dbReference type="ARBA" id="ARBA00022553"/>
    </source>
</evidence>
<evidence type="ECO:0000259" key="9">
    <source>
        <dbReference type="PROSITE" id="PS50110"/>
    </source>
</evidence>
<reference evidence="11 12" key="1">
    <citation type="journal article" date="2003" name="Int. J. Syst. Evol. Microbiol.">
        <title>Halobacillus salinus sp. nov., isolated from a salt lake on the coast of the East Sea in Korea.</title>
        <authorList>
            <person name="Yoon J.H."/>
            <person name="Kang K.H."/>
            <person name="Park Y.H."/>
        </authorList>
    </citation>
    <scope>NUCLEOTIDE SEQUENCE [LARGE SCALE GENOMIC DNA]</scope>
    <source>
        <strain evidence="11 12">HSL-3</strain>
    </source>
</reference>
<evidence type="ECO:0000256" key="8">
    <source>
        <dbReference type="PROSITE-ProRule" id="PRU01091"/>
    </source>
</evidence>
<dbReference type="Proteomes" id="UP000297982">
    <property type="component" value="Unassembled WGS sequence"/>
</dbReference>
<dbReference type="PANTHER" id="PTHR48111:SF40">
    <property type="entry name" value="PHOSPHATE REGULON TRANSCRIPTIONAL REGULATORY PROTEIN PHOB"/>
    <property type="match status" value="1"/>
</dbReference>
<dbReference type="STRING" id="192814.GCA_900166575_03781"/>
<dbReference type="GO" id="GO:0000976">
    <property type="term" value="F:transcription cis-regulatory region binding"/>
    <property type="evidence" value="ECO:0007669"/>
    <property type="project" value="TreeGrafter"/>
</dbReference>
<dbReference type="Gene3D" id="3.40.50.2300">
    <property type="match status" value="1"/>
</dbReference>
<organism evidence="11 12">
    <name type="scientific">Halobacillus salinus</name>
    <dbReference type="NCBI Taxonomy" id="192814"/>
    <lineage>
        <taxon>Bacteria</taxon>
        <taxon>Bacillati</taxon>
        <taxon>Bacillota</taxon>
        <taxon>Bacilli</taxon>
        <taxon>Bacillales</taxon>
        <taxon>Bacillaceae</taxon>
        <taxon>Halobacillus</taxon>
    </lineage>
</organism>
<keyword evidence="5 8" id="KW-0238">DNA-binding</keyword>
<keyword evidence="6" id="KW-0804">Transcription</keyword>
<dbReference type="Pfam" id="PF00486">
    <property type="entry name" value="Trans_reg_C"/>
    <property type="match status" value="1"/>
</dbReference>
<dbReference type="PROSITE" id="PS51755">
    <property type="entry name" value="OMPR_PHOB"/>
    <property type="match status" value="1"/>
</dbReference>
<dbReference type="FunFam" id="3.40.50.2300:FF:000001">
    <property type="entry name" value="DNA-binding response regulator PhoB"/>
    <property type="match status" value="1"/>
</dbReference>
<dbReference type="GO" id="GO:0005829">
    <property type="term" value="C:cytosol"/>
    <property type="evidence" value="ECO:0007669"/>
    <property type="project" value="TreeGrafter"/>
</dbReference>
<dbReference type="Gene3D" id="6.10.250.690">
    <property type="match status" value="1"/>
</dbReference>
<evidence type="ECO:0000259" key="10">
    <source>
        <dbReference type="PROSITE" id="PS51755"/>
    </source>
</evidence>
<feature type="DNA-binding region" description="OmpR/PhoB-type" evidence="8">
    <location>
        <begin position="133"/>
        <end position="232"/>
    </location>
</feature>
<keyword evidence="2 7" id="KW-0597">Phosphoprotein</keyword>
<name>A0A4Z0GWC7_9BACI</name>
<dbReference type="SMART" id="SM00448">
    <property type="entry name" value="REC"/>
    <property type="match status" value="1"/>
</dbReference>
<dbReference type="InterPro" id="IPR039420">
    <property type="entry name" value="WalR-like"/>
</dbReference>
<dbReference type="AlphaFoldDB" id="A0A4Z0GWC7"/>
<dbReference type="SMART" id="SM00862">
    <property type="entry name" value="Trans_reg_C"/>
    <property type="match status" value="1"/>
</dbReference>
<evidence type="ECO:0000256" key="4">
    <source>
        <dbReference type="ARBA" id="ARBA00023015"/>
    </source>
</evidence>
<feature type="modified residue" description="4-aspartylphosphate" evidence="7">
    <location>
        <position position="54"/>
    </location>
</feature>
<evidence type="ECO:0000256" key="3">
    <source>
        <dbReference type="ARBA" id="ARBA00023012"/>
    </source>
</evidence>
<protein>
    <submittedName>
        <fullName evidence="11">Response regulator transcription factor</fullName>
    </submittedName>
</protein>
<evidence type="ECO:0000313" key="11">
    <source>
        <dbReference type="EMBL" id="TGB01941.1"/>
    </source>
</evidence>
<dbReference type="CDD" id="cd00383">
    <property type="entry name" value="trans_reg_C"/>
    <property type="match status" value="1"/>
</dbReference>
<feature type="domain" description="OmpR/PhoB-type" evidence="10">
    <location>
        <begin position="133"/>
        <end position="232"/>
    </location>
</feature>
<evidence type="ECO:0000256" key="5">
    <source>
        <dbReference type="ARBA" id="ARBA00023125"/>
    </source>
</evidence>
<dbReference type="InterPro" id="IPR011006">
    <property type="entry name" value="CheY-like_superfamily"/>
</dbReference>
<feature type="domain" description="Response regulatory" evidence="9">
    <location>
        <begin position="5"/>
        <end position="118"/>
    </location>
</feature>
<dbReference type="PROSITE" id="PS50110">
    <property type="entry name" value="RESPONSE_REGULATORY"/>
    <property type="match status" value="1"/>
</dbReference>
<dbReference type="InterPro" id="IPR036388">
    <property type="entry name" value="WH-like_DNA-bd_sf"/>
</dbReference>
<dbReference type="SUPFAM" id="SSF52172">
    <property type="entry name" value="CheY-like"/>
    <property type="match status" value="1"/>
</dbReference>
<dbReference type="InterPro" id="IPR001867">
    <property type="entry name" value="OmpR/PhoB-type_DNA-bd"/>
</dbReference>
<dbReference type="CDD" id="cd17574">
    <property type="entry name" value="REC_OmpR"/>
    <property type="match status" value="1"/>
</dbReference>
<comment type="subcellular location">
    <subcellularLocation>
        <location evidence="1">Cytoplasm</location>
    </subcellularLocation>
</comment>
<dbReference type="GO" id="GO:0000156">
    <property type="term" value="F:phosphorelay response regulator activity"/>
    <property type="evidence" value="ECO:0007669"/>
    <property type="project" value="TreeGrafter"/>
</dbReference>